<sequence length="707" mass="77201">MVSPSMAPSNAELEVGGKSSDHLFQRSDASVTVNLPKHSNHIGDTVPPRRVEAPASVLRRERELTPNMAKSFHSKSYEACGASTPTKVHGPVTTGRRWPRWPRASDYFTQSDEVAQESTSAIVQPPRPVLADGSDKAISALVSKCQLASVPQPDINSSTSLNHSRDDMTITADQRIASQFLRALVALINEMRNGNTPLVTPSPASRPDMATQPAIDQPIRQKMQDKTDSKHEDTRNEKRPAGHAEQLDHLAALEAARITRLALKDKFEDDPLESSTHDAQPTKGPDSRNGQLQHLDALGAARITRLALKDKFEDDPLESSTHDAQPTKGPDSRNGQLQHLDALGAARITRLVSKNKFEDQALESPTHEAQPTEAPASRDGQVQNHDKLQAATYPRPTITIEPRDEMLATPYLLESMADGKIKLYLNGTTSGCTPGRLLYQTSKSDAHNLTQLGTSETRCPKVSAGIVDFVVERTQANYKLLVEAYYHLRLRKVQLANEWKRRNPTRAGSLVSHPYEVDPQHGPPPRHNTVPDTLTGLGRAVREDFEPWEITEVSLAGRRLHFARGRPVHADFSCSGEEEASYITASTASGGAHVERAKRPLKAIVLPESEEVYARLAWFVRHMSAKRWVAEAPPQSRKRSSEDALVGPGPAKKAKTADAPDWGGQAPAGVLKGGGESVLMGKQAGVVPQEPSVVLKQTAVMVLLNDG</sequence>
<protein>
    <submittedName>
        <fullName evidence="2">Uncharacterized protein</fullName>
    </submittedName>
</protein>
<feature type="compositionally biased region" description="Polar residues" evidence="1">
    <location>
        <begin position="194"/>
        <end position="203"/>
    </location>
</feature>
<feature type="compositionally biased region" description="Basic and acidic residues" evidence="1">
    <location>
        <begin position="222"/>
        <end position="247"/>
    </location>
</feature>
<accession>A0A1J7J5A4</accession>
<reference evidence="2 3" key="1">
    <citation type="submission" date="2016-10" db="EMBL/GenBank/DDBJ databases">
        <title>Draft genome sequence of Coniochaeta ligniaria NRRL30616, a lignocellulolytic fungus for bioabatement of inhibitors in plant biomass hydrolysates.</title>
        <authorList>
            <consortium name="DOE Joint Genome Institute"/>
            <person name="Jimenez D.J."/>
            <person name="Hector R.E."/>
            <person name="Riley R."/>
            <person name="Sun H."/>
            <person name="Grigoriev I.V."/>
            <person name="Van Elsas J.D."/>
            <person name="Nichols N.N."/>
        </authorList>
    </citation>
    <scope>NUCLEOTIDE SEQUENCE [LARGE SCALE GENOMIC DNA]</scope>
    <source>
        <strain evidence="2 3">NRRL 30616</strain>
    </source>
</reference>
<evidence type="ECO:0000313" key="2">
    <source>
        <dbReference type="EMBL" id="OIW34629.1"/>
    </source>
</evidence>
<feature type="region of interest" description="Disordered" evidence="1">
    <location>
        <begin position="1"/>
        <end position="28"/>
    </location>
</feature>
<feature type="region of interest" description="Disordered" evidence="1">
    <location>
        <begin position="268"/>
        <end position="291"/>
    </location>
</feature>
<dbReference type="EMBL" id="KV875093">
    <property type="protein sequence ID" value="OIW34629.1"/>
    <property type="molecule type" value="Genomic_DNA"/>
</dbReference>
<name>A0A1J7J5A4_9PEZI</name>
<keyword evidence="3" id="KW-1185">Reference proteome</keyword>
<dbReference type="Proteomes" id="UP000182658">
    <property type="component" value="Unassembled WGS sequence"/>
</dbReference>
<gene>
    <name evidence="2" type="ORF">CONLIGDRAFT_626660</name>
</gene>
<evidence type="ECO:0000313" key="3">
    <source>
        <dbReference type="Proteomes" id="UP000182658"/>
    </source>
</evidence>
<evidence type="ECO:0000256" key="1">
    <source>
        <dbReference type="SAM" id="MobiDB-lite"/>
    </source>
</evidence>
<dbReference type="AlphaFoldDB" id="A0A1J7J5A4"/>
<feature type="region of interest" description="Disordered" evidence="1">
    <location>
        <begin position="312"/>
        <end position="336"/>
    </location>
</feature>
<dbReference type="OrthoDB" id="10266597at2759"/>
<feature type="region of interest" description="Disordered" evidence="1">
    <location>
        <begin position="510"/>
        <end position="531"/>
    </location>
</feature>
<feature type="region of interest" description="Disordered" evidence="1">
    <location>
        <begin position="630"/>
        <end position="663"/>
    </location>
</feature>
<feature type="compositionally biased region" description="Low complexity" evidence="1">
    <location>
        <begin position="647"/>
        <end position="661"/>
    </location>
</feature>
<proteinExistence type="predicted"/>
<organism evidence="2 3">
    <name type="scientific">Coniochaeta ligniaria NRRL 30616</name>
    <dbReference type="NCBI Taxonomy" id="1408157"/>
    <lineage>
        <taxon>Eukaryota</taxon>
        <taxon>Fungi</taxon>
        <taxon>Dikarya</taxon>
        <taxon>Ascomycota</taxon>
        <taxon>Pezizomycotina</taxon>
        <taxon>Sordariomycetes</taxon>
        <taxon>Sordariomycetidae</taxon>
        <taxon>Coniochaetales</taxon>
        <taxon>Coniochaetaceae</taxon>
        <taxon>Coniochaeta</taxon>
    </lineage>
</organism>
<feature type="region of interest" description="Disordered" evidence="1">
    <location>
        <begin position="360"/>
        <end position="391"/>
    </location>
</feature>
<dbReference type="InParanoid" id="A0A1J7J5A4"/>
<feature type="region of interest" description="Disordered" evidence="1">
    <location>
        <begin position="194"/>
        <end position="247"/>
    </location>
</feature>